<feature type="domain" description="Restriction of telomere capping protein 4 C-terminal" evidence="9">
    <location>
        <begin position="480"/>
        <end position="597"/>
    </location>
</feature>
<dbReference type="OrthoDB" id="128308at2759"/>
<feature type="compositionally biased region" description="Polar residues" evidence="8">
    <location>
        <begin position="649"/>
        <end position="658"/>
    </location>
</feature>
<comment type="similarity">
    <text evidence="4">Belongs to the RTC4 family.</text>
</comment>
<feature type="compositionally biased region" description="Polar residues" evidence="8">
    <location>
        <begin position="110"/>
        <end position="124"/>
    </location>
</feature>
<feature type="region of interest" description="Disordered" evidence="8">
    <location>
        <begin position="685"/>
        <end position="713"/>
    </location>
</feature>
<feature type="region of interest" description="Disordered" evidence="8">
    <location>
        <begin position="295"/>
        <end position="395"/>
    </location>
</feature>
<feature type="compositionally biased region" description="Basic and acidic residues" evidence="8">
    <location>
        <begin position="324"/>
        <end position="353"/>
    </location>
</feature>
<feature type="compositionally biased region" description="Low complexity" evidence="8">
    <location>
        <begin position="368"/>
        <end position="384"/>
    </location>
</feature>
<dbReference type="GO" id="GO:0005737">
    <property type="term" value="C:cytoplasm"/>
    <property type="evidence" value="ECO:0007669"/>
    <property type="project" value="UniProtKB-SubCell"/>
</dbReference>
<dbReference type="PANTHER" id="PTHR41391">
    <property type="entry name" value="RESTRICTION OF TELOMERE CAPPING PROTEIN 4"/>
    <property type="match status" value="1"/>
</dbReference>
<proteinExistence type="inferred from homology"/>
<dbReference type="AlphaFoldDB" id="A0A165HMI2"/>
<dbReference type="SMART" id="SM01312">
    <property type="entry name" value="RTC4"/>
    <property type="match status" value="1"/>
</dbReference>
<evidence type="ECO:0000256" key="3">
    <source>
        <dbReference type="ARBA" id="ARBA00004496"/>
    </source>
</evidence>
<protein>
    <recommendedName>
        <fullName evidence="5">Restriction of telomere capping protein 4</fullName>
    </recommendedName>
</protein>
<name>A0A165HMI2_9BASI</name>
<keyword evidence="11" id="KW-1185">Reference proteome</keyword>
<dbReference type="InParanoid" id="A0A165HMI2"/>
<evidence type="ECO:0000256" key="4">
    <source>
        <dbReference type="ARBA" id="ARBA00009461"/>
    </source>
</evidence>
<feature type="region of interest" description="Disordered" evidence="8">
    <location>
        <begin position="1"/>
        <end position="249"/>
    </location>
</feature>
<feature type="compositionally biased region" description="Low complexity" evidence="8">
    <location>
        <begin position="158"/>
        <end position="169"/>
    </location>
</feature>
<dbReference type="InterPro" id="IPR039024">
    <property type="entry name" value="RTC4"/>
</dbReference>
<comment type="function">
    <text evidence="1">May be involved in a process influencing telomere capping.</text>
</comment>
<evidence type="ECO:0000256" key="5">
    <source>
        <dbReference type="ARBA" id="ARBA00015162"/>
    </source>
</evidence>
<dbReference type="InterPro" id="IPR028094">
    <property type="entry name" value="RTC4_C"/>
</dbReference>
<comment type="subcellular location">
    <subcellularLocation>
        <location evidence="3">Cytoplasm</location>
    </subcellularLocation>
    <subcellularLocation>
        <location evidence="2">Nucleus</location>
    </subcellularLocation>
</comment>
<sequence length="713" mass="77245">MERMRQKMALMTSLRKPNEWNCDAGGMGDELRTTQSRPLSATGKGKGPRVATSSSSQLRDSTFKNANILLDKPLEEESSEDPINMFSSSPNRSPERLASSTSAPIKRQQAPKSNTSTKPMTSSAGVGKKAQPKPRATTALKSRHRSVSDENEPVQGPSSSLSSSTSAATRPFPMALTNTKAPIESKKKKDFPMVLVKKTKPGLNPPAGKATPAGPMEPRTTRSKSTAKQLPMPFPMELTTDSSLPDAGAAVMPVTQPTASAFPMQLPSRAATTVNSIPPNIKSVVTELSKKDDLGNALTAAPKPFPMNLTLQKPAPAEARGKKRESPKSKAQADRERTAKKSRLEDGKSKPAVDEDDEGMPTGSLGRSMHLNSSQSSSSSGPESGQRQLCPFCDEPWPERPSKRLTALLDQVKLHAWKDPRYSNPDGFSAPMEVFVTLCTLHRSESSHIPEGIAEGWPTKIDFGGIPARLGQKKHALKKIVDDPSLSPFFQAAKNDILEKGARVAASAFGQYETFERCQPGYYGERGMVVIQHALDSMFADVTMSCCEPLSVDDFIRQTLVPEAALLLIGEDLRLSRADALAVLLKSRKYGVAQFPDRDVGDTQWQDVSMSPIHERTSPPISKVLPQHSASSPLGVTNTSKPNKRMIKPSNTDWTYNMKSDAGLSSELGDEPVVASVAKHVEVMPRSAGYKGRNQDSWLLSSSDAEDAESDEE</sequence>
<evidence type="ECO:0000256" key="8">
    <source>
        <dbReference type="SAM" id="MobiDB-lite"/>
    </source>
</evidence>
<feature type="region of interest" description="Disordered" evidence="8">
    <location>
        <begin position="616"/>
        <end position="658"/>
    </location>
</feature>
<dbReference type="PANTHER" id="PTHR41391:SF1">
    <property type="entry name" value="RESTRICTION OF TELOMERE CAPPING PROTEIN 4"/>
    <property type="match status" value="1"/>
</dbReference>
<feature type="compositionally biased region" description="Acidic residues" evidence="8">
    <location>
        <begin position="704"/>
        <end position="713"/>
    </location>
</feature>
<gene>
    <name evidence="10" type="ORF">CALCODRAFT_191653</name>
</gene>
<dbReference type="Proteomes" id="UP000076842">
    <property type="component" value="Unassembled WGS sequence"/>
</dbReference>
<evidence type="ECO:0000313" key="11">
    <source>
        <dbReference type="Proteomes" id="UP000076842"/>
    </source>
</evidence>
<evidence type="ECO:0000256" key="1">
    <source>
        <dbReference type="ARBA" id="ARBA00002738"/>
    </source>
</evidence>
<evidence type="ECO:0000313" key="10">
    <source>
        <dbReference type="EMBL" id="KZT59479.1"/>
    </source>
</evidence>
<feature type="compositionally biased region" description="Polar residues" evidence="8">
    <location>
        <begin position="85"/>
        <end position="103"/>
    </location>
</feature>
<evidence type="ECO:0000259" key="9">
    <source>
        <dbReference type="SMART" id="SM01312"/>
    </source>
</evidence>
<keyword evidence="6" id="KW-0963">Cytoplasm</keyword>
<dbReference type="Pfam" id="PF14474">
    <property type="entry name" value="RTC4"/>
    <property type="match status" value="1"/>
</dbReference>
<accession>A0A165HMI2</accession>
<dbReference type="GO" id="GO:0005634">
    <property type="term" value="C:nucleus"/>
    <property type="evidence" value="ECO:0007669"/>
    <property type="project" value="UniProtKB-SubCell"/>
</dbReference>
<reference evidence="10 11" key="1">
    <citation type="journal article" date="2016" name="Mol. Biol. Evol.">
        <title>Comparative Genomics of Early-Diverging Mushroom-Forming Fungi Provides Insights into the Origins of Lignocellulose Decay Capabilities.</title>
        <authorList>
            <person name="Nagy L.G."/>
            <person name="Riley R."/>
            <person name="Tritt A."/>
            <person name="Adam C."/>
            <person name="Daum C."/>
            <person name="Floudas D."/>
            <person name="Sun H."/>
            <person name="Yadav J.S."/>
            <person name="Pangilinan J."/>
            <person name="Larsson K.H."/>
            <person name="Matsuura K."/>
            <person name="Barry K."/>
            <person name="Labutti K."/>
            <person name="Kuo R."/>
            <person name="Ohm R.A."/>
            <person name="Bhattacharya S.S."/>
            <person name="Shirouzu T."/>
            <person name="Yoshinaga Y."/>
            <person name="Martin F.M."/>
            <person name="Grigoriev I.V."/>
            <person name="Hibbett D.S."/>
        </authorList>
    </citation>
    <scope>NUCLEOTIDE SEQUENCE [LARGE SCALE GENOMIC DNA]</scope>
    <source>
        <strain evidence="10 11">HHB12733</strain>
    </source>
</reference>
<evidence type="ECO:0000256" key="6">
    <source>
        <dbReference type="ARBA" id="ARBA00022490"/>
    </source>
</evidence>
<feature type="compositionally biased region" description="Polar residues" evidence="8">
    <location>
        <begin position="51"/>
        <end position="65"/>
    </location>
</feature>
<evidence type="ECO:0000256" key="2">
    <source>
        <dbReference type="ARBA" id="ARBA00004123"/>
    </source>
</evidence>
<feature type="compositionally biased region" description="Polar residues" evidence="8">
    <location>
        <begin position="628"/>
        <end position="641"/>
    </location>
</feature>
<dbReference type="EMBL" id="KV423940">
    <property type="protein sequence ID" value="KZT59479.1"/>
    <property type="molecule type" value="Genomic_DNA"/>
</dbReference>
<evidence type="ECO:0000256" key="7">
    <source>
        <dbReference type="ARBA" id="ARBA00023242"/>
    </source>
</evidence>
<dbReference type="STRING" id="1353952.A0A165HMI2"/>
<organism evidence="10 11">
    <name type="scientific">Calocera cornea HHB12733</name>
    <dbReference type="NCBI Taxonomy" id="1353952"/>
    <lineage>
        <taxon>Eukaryota</taxon>
        <taxon>Fungi</taxon>
        <taxon>Dikarya</taxon>
        <taxon>Basidiomycota</taxon>
        <taxon>Agaricomycotina</taxon>
        <taxon>Dacrymycetes</taxon>
        <taxon>Dacrymycetales</taxon>
        <taxon>Dacrymycetaceae</taxon>
        <taxon>Calocera</taxon>
    </lineage>
</organism>
<keyword evidence="7" id="KW-0539">Nucleus</keyword>